<evidence type="ECO:0000313" key="3">
    <source>
        <dbReference type="Proteomes" id="UP001221142"/>
    </source>
</evidence>
<gene>
    <name evidence="1" type="ORF">FB45DRAFT_1031478</name>
    <name evidence="2" type="ORF">FB45DRAFT_1031484</name>
</gene>
<accession>A0AAD7FGW1</accession>
<protein>
    <submittedName>
        <fullName evidence="2">Uncharacterized protein</fullName>
    </submittedName>
</protein>
<comment type="caution">
    <text evidence="2">The sequence shown here is derived from an EMBL/GenBank/DDBJ whole genome shotgun (WGS) entry which is preliminary data.</text>
</comment>
<proteinExistence type="predicted"/>
<dbReference type="AlphaFoldDB" id="A0AAD7FGW1"/>
<organism evidence="2 3">
    <name type="scientific">Roridomyces roridus</name>
    <dbReference type="NCBI Taxonomy" id="1738132"/>
    <lineage>
        <taxon>Eukaryota</taxon>
        <taxon>Fungi</taxon>
        <taxon>Dikarya</taxon>
        <taxon>Basidiomycota</taxon>
        <taxon>Agaricomycotina</taxon>
        <taxon>Agaricomycetes</taxon>
        <taxon>Agaricomycetidae</taxon>
        <taxon>Agaricales</taxon>
        <taxon>Marasmiineae</taxon>
        <taxon>Mycenaceae</taxon>
        <taxon>Roridomyces</taxon>
    </lineage>
</organism>
<reference evidence="2" key="1">
    <citation type="submission" date="2023-03" db="EMBL/GenBank/DDBJ databases">
        <title>Massive genome expansion in bonnet fungi (Mycena s.s.) driven by repeated elements and novel gene families across ecological guilds.</title>
        <authorList>
            <consortium name="Lawrence Berkeley National Laboratory"/>
            <person name="Harder C.B."/>
            <person name="Miyauchi S."/>
            <person name="Viragh M."/>
            <person name="Kuo A."/>
            <person name="Thoen E."/>
            <person name="Andreopoulos B."/>
            <person name="Lu D."/>
            <person name="Skrede I."/>
            <person name="Drula E."/>
            <person name="Henrissat B."/>
            <person name="Morin E."/>
            <person name="Kohler A."/>
            <person name="Barry K."/>
            <person name="LaButti K."/>
            <person name="Morin E."/>
            <person name="Salamov A."/>
            <person name="Lipzen A."/>
            <person name="Mereny Z."/>
            <person name="Hegedus B."/>
            <person name="Baldrian P."/>
            <person name="Stursova M."/>
            <person name="Weitz H."/>
            <person name="Taylor A."/>
            <person name="Grigoriev I.V."/>
            <person name="Nagy L.G."/>
            <person name="Martin F."/>
            <person name="Kauserud H."/>
        </authorList>
    </citation>
    <scope>NUCLEOTIDE SEQUENCE</scope>
    <source>
        <strain evidence="2">9284</strain>
    </source>
</reference>
<name>A0AAD7FGW1_9AGAR</name>
<dbReference type="EMBL" id="JARKIF010000014">
    <property type="protein sequence ID" value="KAJ7623565.1"/>
    <property type="molecule type" value="Genomic_DNA"/>
</dbReference>
<dbReference type="Proteomes" id="UP001221142">
    <property type="component" value="Unassembled WGS sequence"/>
</dbReference>
<sequence length="355" mass="39794">MAVGVKTLTRTPGRRDGGLIGAWSRAPTILQVSTFDAGRLRPSDYIDVPRSAKLLLDVYGHHPTHSREVPFAELSFRAADGPFTRPETRFRGFLHYHVPYPHRPLSGGLRFRCTPHPTLAGFAAGYDLLCHTGLPWTLPLANLMWNRGKPITQSLLRENLVRLTDIVACQQAFGGNLHPSPATEPVVHCLEQPWFMDLRKDVVMRIPGPSGLLKVPIYPAIAQLGALLVAFESTGNLDDEVALRVLELRTSRIINLPTYAHLPPPTPGDLLVYPRPQPRQDKLQLQTPLRPWTWNHSHPASASASAALHCLLRGPPPSSGLPSQRLRHRMRKWLYHEFPGEAEWEAYQSQWGKEK</sequence>
<dbReference type="EMBL" id="JARKIF010000014">
    <property type="protein sequence ID" value="KAJ7623559.1"/>
    <property type="molecule type" value="Genomic_DNA"/>
</dbReference>
<keyword evidence="3" id="KW-1185">Reference proteome</keyword>
<evidence type="ECO:0000313" key="2">
    <source>
        <dbReference type="EMBL" id="KAJ7623565.1"/>
    </source>
</evidence>
<evidence type="ECO:0000313" key="1">
    <source>
        <dbReference type="EMBL" id="KAJ7623559.1"/>
    </source>
</evidence>